<accession>A0A3G6J8W5</accession>
<keyword evidence="2" id="KW-1185">Reference proteome</keyword>
<evidence type="ECO:0000313" key="1">
    <source>
        <dbReference type="EMBL" id="AZA14349.1"/>
    </source>
</evidence>
<dbReference type="KEGG" id="ccho:CCHOA_09830"/>
<sequence length="149" mass="16605">MLVGHISLVSCSDDTDLSDRLKETARESQEFTLNEALSIKVKEAYIFCPYTDWKDGVAKGFSRDQFYSIDDNYKAWETYSGLGIIPAIGDESKVLWFSPRELNFCPTGYEGLTQLAGNDVITVSVEEKEFADGTTSPVRVLQRKAASAQ</sequence>
<reference evidence="1 2" key="1">
    <citation type="submission" date="2018-11" db="EMBL/GenBank/DDBJ databases">
        <authorList>
            <person name="Kleinhagauer T."/>
            <person name="Glaeser S.P."/>
            <person name="Spergser J."/>
            <person name="Ruckert C."/>
            <person name="Kaempfer P."/>
            <person name="Busse H.-J."/>
        </authorList>
    </citation>
    <scope>NUCLEOTIDE SEQUENCE [LARGE SCALE GENOMIC DNA]</scope>
    <source>
        <strain evidence="1 2">200CH</strain>
    </source>
</reference>
<dbReference type="Proteomes" id="UP000269019">
    <property type="component" value="Chromosome"/>
</dbReference>
<name>A0A3G6J8W5_9CORY</name>
<protein>
    <submittedName>
        <fullName evidence="1">Uncharacterized protein</fullName>
    </submittedName>
</protein>
<organism evidence="1 2">
    <name type="scientific">Corynebacterium choanae</name>
    <dbReference type="NCBI Taxonomy" id="1862358"/>
    <lineage>
        <taxon>Bacteria</taxon>
        <taxon>Bacillati</taxon>
        <taxon>Actinomycetota</taxon>
        <taxon>Actinomycetes</taxon>
        <taxon>Mycobacteriales</taxon>
        <taxon>Corynebacteriaceae</taxon>
        <taxon>Corynebacterium</taxon>
    </lineage>
</organism>
<gene>
    <name evidence="1" type="ORF">CCHOA_09830</name>
</gene>
<dbReference type="EMBL" id="CP033896">
    <property type="protein sequence ID" value="AZA14349.1"/>
    <property type="molecule type" value="Genomic_DNA"/>
</dbReference>
<dbReference type="AlphaFoldDB" id="A0A3G6J8W5"/>
<evidence type="ECO:0000313" key="2">
    <source>
        <dbReference type="Proteomes" id="UP000269019"/>
    </source>
</evidence>
<proteinExistence type="predicted"/>